<dbReference type="RefSeq" id="XP_073788625.1">
    <property type="nucleotide sequence ID" value="XM_073932524.1"/>
</dbReference>
<keyword evidence="2" id="KW-0675">Receptor</keyword>
<sequence length="1498" mass="168540">MMALQVSGSLLLLIFIFIFISLQNSCSALSAPRFTKIPTDQIGVSGGVVSFVCQASGDPRPQVFWNKKGKKVNSQRIETIEFDEGSGAVLRIQPLRAPRDENVYECVAKNTEGEIATTSKLSIVREDLLPFGFPSIDMGPQLKVVERTRTATMLCAASGIPDPEISWFKDFLPVEPALSQGRIKQLRSGALQIERSEETDQGKYECVASNSKGVRYSSPANLYVRELREVRRVPPRFTIVPTSHEIMPGGSVNITCVAVGSPMPYVKWMLNSEDLTPEDEMPVGRNVLELNGVRESANYTCVAMSSLGIIDAVAQVIVKSLPRSPGTPIVTETTPTSITITWDSGNPDPVSYYIIQYRAKSPDSKFETVESITTTRYSIGGLYPNTEYEMRVSAVNSIGQGPPSSRTEARTGEQAPASPPRNIQARIISSSAVMVRWDEPEEPNGLIKGYRVYYTLEPSLPVSAWQIQHVQDSTITTVQSLLPSETYTFRVLAFTAVGDGPFSDPVHVKVRPGVPGQPGKFQAGRVTDTSVELSWEPAFSKEPIKAYQLIYKAPEISFEEKKSLEPRLSYVVENLQANTEYSFSLAAVSSKGIGAFSNEIRRRTAQANVPRNFSVNLATKTSVLLTWEFPESSAPYPFTVEYNKKTVVVDARLRKAVIPNLEPNTSYDFKITRESSGNMSGLRHRIHAKTSPRILIRRPELDHTRETETTLTLILPSLDSQSNVRNIYVVVVPLKRGRGVNRQLKSPDEMDLEELLKDISQKQRDPRQRQVDLRRAYITARFTPATLPAFFTLGNQQDYGGFDNRALEAGQEYVFFILAELNSTTGMFVASPYTDPVIAPDSDPQPLDAGDGLIWVVGPVLAVVFIICIVIAILLYKNKRKDSEPGTKCLLNNAEMMAHHPTDPVEMRRINFQTPGMMSHPPIPVSELPEHMERLKANDNLHLSQEYESIDPGQQFTWEHSNLEVNKQKNRYANVIAYDHTRVILAPVDGIMGSDYINANYIDGYRKQNAYIATQGPLPETFADFWRMVWEQRAATVVMMTRLEEKSRVKCDQYWPSRGTDSFGAVQVSLLDTMELATFCVRTFSLHKNGSNERREVRQFQFTAWPDHGVPEYPTPFLAFLRRVKACNPPDAGPVIVHCSAGVGRTGCFIVIDAMLERLRQERAVDVYGHVTLMRSQRNYMVQTEDQYGFIHEALLEAVACGNTEVAARSLYAYIQTLTQTEAGEHVSGMELEFKRLANSKAHTSRFVSANLPCNKFKNRLVNIMPYETTRVCLQPIRGLEGSDYINASFIDGYRQQRAYIATQGPLAETTEDFWRMLWEHNSTIVVMLTKLREMGREKCHQYWPAERSARYQYFVVDPMAEYNMPQYILREFKVTDARDGQSRTVRQFQFTDWPEQGVPKSGEGFIDFIGQVHKTKEQFGQDGPITVHCSAGVGRTGVFITLSIVLERMRYEGAVDIFQTVKMLRTQRPAMVQTEDEYQFCYQAGLEYLGSFDHYAT</sequence>
<keyword evidence="1" id="KW-1185">Reference proteome</keyword>
<name>A0AC58I310_DANRE</name>
<reference evidence="2" key="1">
    <citation type="submission" date="2025-08" db="UniProtKB">
        <authorList>
            <consortium name="RefSeq"/>
        </authorList>
    </citation>
    <scope>IDENTIFICATION</scope>
    <source>
        <strain evidence="2">Tuebingen</strain>
        <tissue evidence="2">Fibroblasts and whole tissue</tissue>
    </source>
</reference>
<evidence type="ECO:0000313" key="2">
    <source>
        <dbReference type="RefSeq" id="XP_073788625.1"/>
    </source>
</evidence>
<dbReference type="Proteomes" id="UP000000437">
    <property type="component" value="Chromosome 2"/>
</dbReference>
<proteinExistence type="predicted"/>
<protein>
    <submittedName>
        <fullName evidence="2">Receptor-type tyrosine-protein phosphatase S isoform X7</fullName>
    </submittedName>
</protein>
<evidence type="ECO:0000313" key="1">
    <source>
        <dbReference type="Proteomes" id="UP000000437"/>
    </source>
</evidence>
<accession>A0AC58I310</accession>
<organism evidence="1 2">
    <name type="scientific">Danio rerio</name>
    <name type="common">Zebrafish</name>
    <name type="synonym">Brachydanio rerio</name>
    <dbReference type="NCBI Taxonomy" id="7955"/>
    <lineage>
        <taxon>Eukaryota</taxon>
        <taxon>Metazoa</taxon>
        <taxon>Chordata</taxon>
        <taxon>Craniata</taxon>
        <taxon>Vertebrata</taxon>
        <taxon>Euteleostomi</taxon>
        <taxon>Actinopterygii</taxon>
        <taxon>Neopterygii</taxon>
        <taxon>Teleostei</taxon>
        <taxon>Ostariophysi</taxon>
        <taxon>Cypriniformes</taxon>
        <taxon>Danionidae</taxon>
        <taxon>Danioninae</taxon>
        <taxon>Danio</taxon>
    </lineage>
</organism>
<gene>
    <name evidence="2" type="primary">ptprsb</name>
</gene>